<dbReference type="InterPro" id="IPR025420">
    <property type="entry name" value="DUF4143"/>
</dbReference>
<evidence type="ECO:0008006" key="4">
    <source>
        <dbReference type="Google" id="ProtNLM"/>
    </source>
</evidence>
<sequence>MENRKERLRISIEEYWQRDLPRTMSREIEPILKSDLINDIIGPRRAGKTYLMFLTIKKLLSSGVDKKATIYLNFEDMRLLPSTPEYLNDLVEFIHARRLLDHGKIFVFLDEIQRIEGWESCIRSIYDEFKGKIKIFVSGSTSKLTESELSHLLTGRHLTTRVFPLGFGEFLRFKDVGYGGEYLTEKDTATIKEMLREYITFGGFPEVVLFKSNKEYLAQTLFIDIISRDVVSSIKKKREVIEDLSYFLASNIGKPISFSKMCGMMNSRGVKISVPTLERYFFIMKDAFLFFDIRIFSYKVKDQLQYPRKIYAMDLGFANLSGFGFSVGIGRSMENLVAVELLRMKSSSPLLEIYYWKDYQHREVDFVLKNGLRIEQLIQVTYAGSREDIAAREIKALAKAAQELQCDDLLVITWDYESDDGAIRFLPLWKWLLYHNITPPESR</sequence>
<dbReference type="Gene3D" id="3.40.50.300">
    <property type="entry name" value="P-loop containing nucleotide triphosphate hydrolases"/>
    <property type="match status" value="1"/>
</dbReference>
<dbReference type="PANTHER" id="PTHR33295:SF18">
    <property type="entry name" value="AAA+ ATPASE DOMAIN-CONTAINING PROTEIN"/>
    <property type="match status" value="1"/>
</dbReference>
<feature type="domain" description="DUF4143" evidence="2">
    <location>
        <begin position="236"/>
        <end position="371"/>
    </location>
</feature>
<dbReference type="AlphaFoldDB" id="A0A7G9Y9F1"/>
<name>A0A7G9Y9F1_9EURY</name>
<protein>
    <recommendedName>
        <fullName evidence="4">AAA+ ATPase domain-containing protein</fullName>
    </recommendedName>
</protein>
<evidence type="ECO:0000259" key="1">
    <source>
        <dbReference type="Pfam" id="PF13173"/>
    </source>
</evidence>
<dbReference type="Pfam" id="PF13173">
    <property type="entry name" value="AAA_14"/>
    <property type="match status" value="1"/>
</dbReference>
<accession>A0A7G9Y9F1</accession>
<organism evidence="3">
    <name type="scientific">Candidatus Methanogaster sp. ANME-2c ERB4</name>
    <dbReference type="NCBI Taxonomy" id="2759911"/>
    <lineage>
        <taxon>Archaea</taxon>
        <taxon>Methanobacteriati</taxon>
        <taxon>Methanobacteriota</taxon>
        <taxon>Stenosarchaea group</taxon>
        <taxon>Methanomicrobia</taxon>
        <taxon>Methanosarcinales</taxon>
        <taxon>ANME-2 cluster</taxon>
        <taxon>Candidatus Methanogasteraceae</taxon>
        <taxon>Candidatus Methanogaster</taxon>
    </lineage>
</organism>
<evidence type="ECO:0000313" key="3">
    <source>
        <dbReference type="EMBL" id="QNO44635.1"/>
    </source>
</evidence>
<dbReference type="Pfam" id="PF13635">
    <property type="entry name" value="DUF4143"/>
    <property type="match status" value="1"/>
</dbReference>
<dbReference type="InterPro" id="IPR027417">
    <property type="entry name" value="P-loop_NTPase"/>
</dbReference>
<proteinExistence type="predicted"/>
<feature type="domain" description="AAA" evidence="1">
    <location>
        <begin position="40"/>
        <end position="171"/>
    </location>
</feature>
<dbReference type="EMBL" id="MT630993">
    <property type="protein sequence ID" value="QNO44635.1"/>
    <property type="molecule type" value="Genomic_DNA"/>
</dbReference>
<gene>
    <name evidence="3" type="ORF">GAFOMAFF_00004</name>
</gene>
<dbReference type="InterPro" id="IPR041682">
    <property type="entry name" value="AAA_14"/>
</dbReference>
<dbReference type="SUPFAM" id="SSF52540">
    <property type="entry name" value="P-loop containing nucleoside triphosphate hydrolases"/>
    <property type="match status" value="1"/>
</dbReference>
<dbReference type="PANTHER" id="PTHR33295">
    <property type="entry name" value="ATPASE"/>
    <property type="match status" value="1"/>
</dbReference>
<reference evidence="3" key="1">
    <citation type="submission" date="2020-06" db="EMBL/GenBank/DDBJ databases">
        <title>Unique genomic features of the anaerobic methanotrophic archaea.</title>
        <authorList>
            <person name="Chadwick G.L."/>
            <person name="Skennerton C.T."/>
            <person name="Laso-Perez R."/>
            <person name="Leu A.O."/>
            <person name="Speth D.R."/>
            <person name="Yu H."/>
            <person name="Morgan-Lang C."/>
            <person name="Hatzenpichler R."/>
            <person name="Goudeau D."/>
            <person name="Malmstrom R."/>
            <person name="Brazelton W.J."/>
            <person name="Woyke T."/>
            <person name="Hallam S.J."/>
            <person name="Tyson G.W."/>
            <person name="Wegener G."/>
            <person name="Boetius A."/>
            <person name="Orphan V."/>
        </authorList>
    </citation>
    <scope>NUCLEOTIDE SEQUENCE</scope>
</reference>
<evidence type="ECO:0000259" key="2">
    <source>
        <dbReference type="Pfam" id="PF13635"/>
    </source>
</evidence>